<dbReference type="PANTHER" id="PTHR18964">
    <property type="entry name" value="ROK (REPRESSOR, ORF, KINASE) FAMILY"/>
    <property type="match status" value="1"/>
</dbReference>
<dbReference type="Pfam" id="PF00480">
    <property type="entry name" value="ROK"/>
    <property type="match status" value="1"/>
</dbReference>
<evidence type="ECO:0000313" key="1">
    <source>
        <dbReference type="EMBL" id="CAB4792326.1"/>
    </source>
</evidence>
<dbReference type="PANTHER" id="PTHR18964:SF173">
    <property type="entry name" value="GLUCOKINASE"/>
    <property type="match status" value="1"/>
</dbReference>
<sequence>MAAIAAGVDVGGTKIEVVLIDATGTIVARTRRATPHLIAEPAGAATASVIAEALFELLGDDISLPVGLGLPGMMTHAGVLAYAPNLPSGNGADFVHLMQTHRPGQRFVCANDADCAAVAEHAAGSARGFNDFLMVTLGTGIGGGLFSGGKLVRGSNGFAGEIGHVVVDPRGPRCPCGNRGCWERFASGAGVARLAREAAIAGRLPHLVEQVGDPELIRGEDVTRAAQEGLSEALAVVDEVGWWLALGIANMAAILDIGRVVIGGGLTQAASLLIPAARQHLDGMVEGGEVRPPIEIVAAHFGEQAGAIGAGFLAAQTYP</sequence>
<dbReference type="InterPro" id="IPR000600">
    <property type="entry name" value="ROK"/>
</dbReference>
<accession>A0A6J6XAN0</accession>
<dbReference type="InterPro" id="IPR043129">
    <property type="entry name" value="ATPase_NBD"/>
</dbReference>
<protein>
    <submittedName>
        <fullName evidence="1">Unannotated protein</fullName>
    </submittedName>
</protein>
<dbReference type="SUPFAM" id="SSF53067">
    <property type="entry name" value="Actin-like ATPase domain"/>
    <property type="match status" value="1"/>
</dbReference>
<name>A0A6J6XAN0_9ZZZZ</name>
<proteinExistence type="predicted"/>
<dbReference type="Gene3D" id="3.30.420.40">
    <property type="match status" value="2"/>
</dbReference>
<reference evidence="1" key="1">
    <citation type="submission" date="2020-05" db="EMBL/GenBank/DDBJ databases">
        <authorList>
            <person name="Chiriac C."/>
            <person name="Salcher M."/>
            <person name="Ghai R."/>
            <person name="Kavagutti S V."/>
        </authorList>
    </citation>
    <scope>NUCLEOTIDE SEQUENCE</scope>
</reference>
<dbReference type="PROSITE" id="PS01125">
    <property type="entry name" value="ROK"/>
    <property type="match status" value="1"/>
</dbReference>
<dbReference type="EMBL" id="CAFAAB010000186">
    <property type="protein sequence ID" value="CAB4792326.1"/>
    <property type="molecule type" value="Genomic_DNA"/>
</dbReference>
<dbReference type="InterPro" id="IPR049874">
    <property type="entry name" value="ROK_cs"/>
</dbReference>
<gene>
    <name evidence="1" type="ORF">UFOPK2958_01311</name>
</gene>
<dbReference type="AlphaFoldDB" id="A0A6J6XAN0"/>
<organism evidence="1">
    <name type="scientific">freshwater metagenome</name>
    <dbReference type="NCBI Taxonomy" id="449393"/>
    <lineage>
        <taxon>unclassified sequences</taxon>
        <taxon>metagenomes</taxon>
        <taxon>ecological metagenomes</taxon>
    </lineage>
</organism>